<sequence length="114" mass="12837">MEQNNNTMLGTTFVLLTFLSLAHCIPLNQIQQARLIANVSRTLFNQSQQDCICQMISSLQSISALNYCSSNQTCQLFSSNLTLIDLDLDVGWIVIYTDQSLIANMFRKLIGTRL</sequence>
<organism evidence="2 3">
    <name type="scientific">Adineta ricciae</name>
    <name type="common">Rotifer</name>
    <dbReference type="NCBI Taxonomy" id="249248"/>
    <lineage>
        <taxon>Eukaryota</taxon>
        <taxon>Metazoa</taxon>
        <taxon>Spiralia</taxon>
        <taxon>Gnathifera</taxon>
        <taxon>Rotifera</taxon>
        <taxon>Eurotatoria</taxon>
        <taxon>Bdelloidea</taxon>
        <taxon>Adinetida</taxon>
        <taxon>Adinetidae</taxon>
        <taxon>Adineta</taxon>
    </lineage>
</organism>
<keyword evidence="1" id="KW-0732">Signal</keyword>
<feature type="signal peptide" evidence="1">
    <location>
        <begin position="1"/>
        <end position="24"/>
    </location>
</feature>
<evidence type="ECO:0000313" key="3">
    <source>
        <dbReference type="Proteomes" id="UP000663828"/>
    </source>
</evidence>
<evidence type="ECO:0008006" key="4">
    <source>
        <dbReference type="Google" id="ProtNLM"/>
    </source>
</evidence>
<reference evidence="2" key="1">
    <citation type="submission" date="2021-02" db="EMBL/GenBank/DDBJ databases">
        <authorList>
            <person name="Nowell W R."/>
        </authorList>
    </citation>
    <scope>NUCLEOTIDE SEQUENCE</scope>
</reference>
<comment type="caution">
    <text evidence="2">The sequence shown here is derived from an EMBL/GenBank/DDBJ whole genome shotgun (WGS) entry which is preliminary data.</text>
</comment>
<gene>
    <name evidence="2" type="ORF">XAT740_LOCUS11457</name>
</gene>
<protein>
    <recommendedName>
        <fullName evidence="4">Apple domain-containing protein</fullName>
    </recommendedName>
</protein>
<evidence type="ECO:0000313" key="2">
    <source>
        <dbReference type="EMBL" id="CAF0966908.1"/>
    </source>
</evidence>
<name>A0A814EEJ4_ADIRI</name>
<dbReference type="AlphaFoldDB" id="A0A814EEJ4"/>
<dbReference type="Proteomes" id="UP000663828">
    <property type="component" value="Unassembled WGS sequence"/>
</dbReference>
<accession>A0A814EEJ4</accession>
<keyword evidence="3" id="KW-1185">Reference proteome</keyword>
<proteinExistence type="predicted"/>
<dbReference type="EMBL" id="CAJNOR010000629">
    <property type="protein sequence ID" value="CAF0966908.1"/>
    <property type="molecule type" value="Genomic_DNA"/>
</dbReference>
<evidence type="ECO:0000256" key="1">
    <source>
        <dbReference type="SAM" id="SignalP"/>
    </source>
</evidence>
<feature type="chain" id="PRO_5032718233" description="Apple domain-containing protein" evidence="1">
    <location>
        <begin position="25"/>
        <end position="114"/>
    </location>
</feature>